<reference evidence="3 4" key="1">
    <citation type="submission" date="2020-08" db="EMBL/GenBank/DDBJ databases">
        <title>Genomic Encyclopedia of Type Strains, Phase IV (KMG-IV): sequencing the most valuable type-strain genomes for metagenomic binning, comparative biology and taxonomic classification.</title>
        <authorList>
            <person name="Goeker M."/>
        </authorList>
    </citation>
    <scope>NUCLEOTIDE SEQUENCE [LARGE SCALE GENOMIC DNA]</scope>
    <source>
        <strain evidence="3 4">DSM 105074</strain>
    </source>
</reference>
<gene>
    <name evidence="3" type="ORF">HNQ92_000676</name>
</gene>
<dbReference type="Proteomes" id="UP000557307">
    <property type="component" value="Unassembled WGS sequence"/>
</dbReference>
<dbReference type="InterPro" id="IPR000792">
    <property type="entry name" value="Tscrpt_reg_LuxR_C"/>
</dbReference>
<feature type="transmembrane region" description="Helical" evidence="1">
    <location>
        <begin position="21"/>
        <end position="40"/>
    </location>
</feature>
<proteinExistence type="predicted"/>
<feature type="transmembrane region" description="Helical" evidence="1">
    <location>
        <begin position="734"/>
        <end position="759"/>
    </location>
</feature>
<dbReference type="SUPFAM" id="SSF46894">
    <property type="entry name" value="C-terminal effector domain of the bipartite response regulators"/>
    <property type="match status" value="1"/>
</dbReference>
<dbReference type="EMBL" id="JACHGF010000001">
    <property type="protein sequence ID" value="MBB5282555.1"/>
    <property type="molecule type" value="Genomic_DNA"/>
</dbReference>
<dbReference type="Gene3D" id="2.130.10.10">
    <property type="entry name" value="YVTN repeat-like/Quinoprotein amine dehydrogenase"/>
    <property type="match status" value="1"/>
</dbReference>
<protein>
    <recommendedName>
        <fullName evidence="2">HTH luxR-type domain-containing protein</fullName>
    </recommendedName>
</protein>
<dbReference type="Gene3D" id="1.10.10.10">
    <property type="entry name" value="Winged helix-like DNA-binding domain superfamily/Winged helix DNA-binding domain"/>
    <property type="match status" value="1"/>
</dbReference>
<dbReference type="Pfam" id="PF07495">
    <property type="entry name" value="Y_Y_Y"/>
    <property type="match status" value="1"/>
</dbReference>
<dbReference type="SMART" id="SM00421">
    <property type="entry name" value="HTH_LUXR"/>
    <property type="match status" value="1"/>
</dbReference>
<dbReference type="InterPro" id="IPR011123">
    <property type="entry name" value="Y_Y_Y"/>
</dbReference>
<dbReference type="RefSeq" id="WP_184170881.1">
    <property type="nucleotide sequence ID" value="NZ_JACHGF010000001.1"/>
</dbReference>
<keyword evidence="1" id="KW-1133">Transmembrane helix</keyword>
<organism evidence="3 4">
    <name type="scientific">Rhabdobacter roseus</name>
    <dbReference type="NCBI Taxonomy" id="1655419"/>
    <lineage>
        <taxon>Bacteria</taxon>
        <taxon>Pseudomonadati</taxon>
        <taxon>Bacteroidota</taxon>
        <taxon>Cytophagia</taxon>
        <taxon>Cytophagales</taxon>
        <taxon>Cytophagaceae</taxon>
        <taxon>Rhabdobacter</taxon>
    </lineage>
</organism>
<evidence type="ECO:0000313" key="4">
    <source>
        <dbReference type="Proteomes" id="UP000557307"/>
    </source>
</evidence>
<comment type="caution">
    <text evidence="3">The sequence shown here is derived from an EMBL/GenBank/DDBJ whole genome shotgun (WGS) entry which is preliminary data.</text>
</comment>
<dbReference type="AlphaFoldDB" id="A0A840THY3"/>
<evidence type="ECO:0000313" key="3">
    <source>
        <dbReference type="EMBL" id="MBB5282555.1"/>
    </source>
</evidence>
<dbReference type="GO" id="GO:0006355">
    <property type="term" value="P:regulation of DNA-templated transcription"/>
    <property type="evidence" value="ECO:0007669"/>
    <property type="project" value="InterPro"/>
</dbReference>
<dbReference type="Gene3D" id="2.60.40.10">
    <property type="entry name" value="Immunoglobulins"/>
    <property type="match status" value="1"/>
</dbReference>
<keyword evidence="4" id="KW-1185">Reference proteome</keyword>
<evidence type="ECO:0000259" key="2">
    <source>
        <dbReference type="SMART" id="SM00421"/>
    </source>
</evidence>
<dbReference type="InterPro" id="IPR011047">
    <property type="entry name" value="Quinoprotein_ADH-like_sf"/>
</dbReference>
<keyword evidence="1" id="KW-0472">Membrane</keyword>
<evidence type="ECO:0000256" key="1">
    <source>
        <dbReference type="SAM" id="Phobius"/>
    </source>
</evidence>
<dbReference type="InterPro" id="IPR013783">
    <property type="entry name" value="Ig-like_fold"/>
</dbReference>
<feature type="domain" description="HTH luxR-type" evidence="2">
    <location>
        <begin position="885"/>
        <end position="942"/>
    </location>
</feature>
<name>A0A840THY3_9BACT</name>
<dbReference type="InterPro" id="IPR015943">
    <property type="entry name" value="WD40/YVTN_repeat-like_dom_sf"/>
</dbReference>
<dbReference type="InterPro" id="IPR036388">
    <property type="entry name" value="WH-like_DNA-bd_sf"/>
</dbReference>
<sequence>MKFLIDRLLDYGRASCLESKKILFFFGGYLWLGFALGSYAQETPPLINYPYTTYKAHNQNWGLAESTQQILYSANSDGLLEYDGATWRTYPLPNGQIVRSVLCDGNRVYVGGYGEFGYWQPTPTGQLKYQSLNEGAALESLGTEEIWHILKTPDALYFQSFSHIYRYDGQVLEEIKAPGNFLFLRYVHGRLLVPLIDKGLYELRGRDFIPLPNGEQVPSKNVSTVLPFHHHQLLIATARRGLLLWDEGTLREWMIPLAAELKKNVINKMIVLKNGHYAIGTILKGVYIISEKGELLYHFHQGNGLQNNTVLALWEDSSQNLWLGLDKGIDLVKLASPITSYNVANNPLGTTYAAALHRGLLYVGTNSGVFVKKWRADEPFRLIPGLQGQVWTLQVLHDQLLCGHNEGTFLIEGETSRRLSTVSGGWVLLPLKGQAEPTLLQGTYTGLHVYRLDARGQWAYAHKVQGVPPIPIKYLAQTEEGTLWLAHAYKGLYRTTLTPDTRALQEWVPYQAPHDLPDAYSVEVLPWKDDVLIRSGDQYFTADQAHRLQPMPAYQKTADQPYKLRQGLYGDWFRVFREEIILHKADGTTRSLDFSLVRNNETIVPLTDQYYLFCVDNGYVLFDRYRETPSEQVMPRPLIRRVANLRNSADLFPLGPESTIPAAVRDLRIQYALPLNGQEARFRYRLVGLTDDWSELTDQHYVDFTNLPTGQYVFEVQSLHQSQVATYRFRVLPYWYEMLFTKISVGLLGVLCILGFLYYQEKRIKKQKQHLLLEQEEKLRQQQLINEKRIMEIQNKALLSEVNSKSQQLSNIAINVVRKNEILEEIRSELVQVKEELGHQLPNIHYQKLLTSIERNVSGKEDWKLFEDNFNEVHEEFFKRLKAICPAVTPTELRLAAGLRMNLSSKEIAPILGISVRGVEIKRYRLRKKLGFDSDINLNEFMMDV</sequence>
<dbReference type="InterPro" id="IPR016032">
    <property type="entry name" value="Sig_transdc_resp-reg_C-effctor"/>
</dbReference>
<keyword evidence="1" id="KW-0812">Transmembrane</keyword>
<dbReference type="GO" id="GO:0003677">
    <property type="term" value="F:DNA binding"/>
    <property type="evidence" value="ECO:0007669"/>
    <property type="project" value="InterPro"/>
</dbReference>
<dbReference type="SUPFAM" id="SSF50998">
    <property type="entry name" value="Quinoprotein alcohol dehydrogenase-like"/>
    <property type="match status" value="1"/>
</dbReference>
<accession>A0A840THY3</accession>